<evidence type="ECO:0000313" key="12">
    <source>
        <dbReference type="Proteomes" id="UP000264353"/>
    </source>
</evidence>
<dbReference type="SFLD" id="SFLDS00032">
    <property type="entry name" value="Radical_SAM_3-amino-3-carboxyp"/>
    <property type="match status" value="1"/>
</dbReference>
<dbReference type="NCBIfam" id="TIGR00272">
    <property type="entry name" value="DPH2"/>
    <property type="match status" value="1"/>
</dbReference>
<dbReference type="FunFam" id="3.40.50.11840:FF:000004">
    <property type="entry name" value="2-(3-amino-3-carboxypropyl)histidine synthase subunit 2"/>
    <property type="match status" value="1"/>
</dbReference>
<dbReference type="InterPro" id="IPR010014">
    <property type="entry name" value="DHP2"/>
</dbReference>
<sequence length="491" mass="54701">MEMEFESRYEINRTAEFIISKSFTRIALQFPDELLKESTKVVRALKSKLKEMNAENGRDVRFFVMADTTYGSCCVDEVGALHIDSQCVVHYGQTCLSSTSVLPAFFVFGKASINVASCVKHLLDYMSKSNKPVLILYGLEYAHVIPSIQEELGLSKPESQLKFSVADVLCSFISPSKDPRESMEHPVPSGEDSSSSSRNYRLGGLTWDLPEGSKIEDYLLFWIGSDSSAFANVVLTFNGCDVVRYDAEEDSLVTEFTQQRRILKRRYYLVEKAKDANIIGILVGTLGVAGYLHMIHHMQALISAAGKKSYILAMGRPNPAKLANFPECDVFIYISCAQTALLDSKEFMAPVITPFEANLAFSRGSEWTGAYLMHFQDVIINSSKPEAEAENGSEEEPRFSFFQGGYVEDHNTNDEPENGEEETMALVQAAEKALQLRGKDHNQLAKQTAAKSGPEYFLNRAYRGLEINSDNTTPEPFLVGRSGKASGYKHE</sequence>
<comment type="cofactor">
    <cofactor evidence="1">
        <name>[4Fe-4S] cluster</name>
        <dbReference type="ChEBI" id="CHEBI:49883"/>
    </cofactor>
</comment>
<evidence type="ECO:0000256" key="2">
    <source>
        <dbReference type="ARBA" id="ARBA00005156"/>
    </source>
</evidence>
<feature type="region of interest" description="Disordered" evidence="8">
    <location>
        <begin position="177"/>
        <end position="198"/>
    </location>
</feature>
<dbReference type="SFLD" id="SFLDG01121">
    <property type="entry name" value="Diphthamide_biosynthesis"/>
    <property type="match status" value="1"/>
</dbReference>
<comment type="function">
    <text evidence="7">Required for the first step of diphthamide biosynthesis, a post-translational modification of histidine which occurs in elongation factor 2. DPH1 and DPH2 transfer a 3-amino-3-carboxypropyl (ACP) group from S-adenosyl-L-methionine (SAM) to a histidine residue, the reaction is assisted by a reduction system comprising DPH3 and a NADH-dependent reductase. Facilitates the reduction of the catalytic iron-sulfur cluster found in the DPH1 subunit.</text>
</comment>
<keyword evidence="6 7" id="KW-0411">Iron-sulfur</keyword>
<dbReference type="Pfam" id="PF01866">
    <property type="entry name" value="Diphthamide_syn"/>
    <property type="match status" value="1"/>
</dbReference>
<evidence type="ECO:0000256" key="8">
    <source>
        <dbReference type="SAM" id="MobiDB-lite"/>
    </source>
</evidence>
<accession>A0A397Y974</accession>
<organism evidence="10 12">
    <name type="scientific">Brassica campestris</name>
    <name type="common">Field mustard</name>
    <dbReference type="NCBI Taxonomy" id="3711"/>
    <lineage>
        <taxon>Eukaryota</taxon>
        <taxon>Viridiplantae</taxon>
        <taxon>Streptophyta</taxon>
        <taxon>Embryophyta</taxon>
        <taxon>Tracheophyta</taxon>
        <taxon>Spermatophyta</taxon>
        <taxon>Magnoliopsida</taxon>
        <taxon>eudicotyledons</taxon>
        <taxon>Gunneridae</taxon>
        <taxon>Pentapetalae</taxon>
        <taxon>rosids</taxon>
        <taxon>malvids</taxon>
        <taxon>Brassicales</taxon>
        <taxon>Brassicaceae</taxon>
        <taxon>Brassiceae</taxon>
        <taxon>Brassica</taxon>
    </lineage>
</organism>
<dbReference type="NCBIfam" id="TIGR00322">
    <property type="entry name" value="diphth2_R"/>
    <property type="match status" value="1"/>
</dbReference>
<dbReference type="GO" id="GO:0017183">
    <property type="term" value="P:protein histidyl modification to diphthamide"/>
    <property type="evidence" value="ECO:0007669"/>
    <property type="project" value="UniProtKB-UniPathway"/>
</dbReference>
<evidence type="ECO:0000256" key="6">
    <source>
        <dbReference type="ARBA" id="ARBA00023014"/>
    </source>
</evidence>
<dbReference type="Gramene" id="A09p64510.2_BraZ1">
    <property type="protein sequence ID" value="A09p64510.2_BraZ1.CDS"/>
    <property type="gene ID" value="A09g64510.2_BraZ1"/>
</dbReference>
<evidence type="ECO:0000313" key="10">
    <source>
        <dbReference type="EMBL" id="RID47510.1"/>
    </source>
</evidence>
<dbReference type="InterPro" id="IPR042265">
    <property type="entry name" value="DPH1/DPH2_3"/>
</dbReference>
<dbReference type="FunFam" id="3.40.50.11860:FF:000001">
    <property type="entry name" value="2-(3-amino-3-carboxypropyl)histidine synthase subunit 2"/>
    <property type="match status" value="1"/>
</dbReference>
<dbReference type="EMBL" id="LS974625">
    <property type="protein sequence ID" value="CAG7865984.1"/>
    <property type="molecule type" value="Genomic_DNA"/>
</dbReference>
<proteinExistence type="inferred from homology"/>
<dbReference type="InterPro" id="IPR042263">
    <property type="entry name" value="DPH1/DPH2_1"/>
</dbReference>
<dbReference type="PANTHER" id="PTHR10762">
    <property type="entry name" value="DIPHTHAMIDE BIOSYNTHESIS PROTEIN"/>
    <property type="match status" value="1"/>
</dbReference>
<dbReference type="UniPathway" id="UPA00559"/>
<gene>
    <name evidence="11" type="ORF">BRAA09T40625Z</name>
    <name evidence="9" type="ORF">BRAPAZ1V2_A09P64510.2</name>
    <name evidence="10" type="ORF">BRARA_I04097</name>
</gene>
<dbReference type="PANTHER" id="PTHR10762:SF2">
    <property type="entry name" value="2-(3-AMINO-3-CARBOXYPROPYL)HISTIDINE SYNTHASE SUBUNIT 2"/>
    <property type="match status" value="1"/>
</dbReference>
<comment type="similarity">
    <text evidence="3 7">Belongs to the DPH1/DPH2 family. DPH2 subfamily.</text>
</comment>
<keyword evidence="4 7" id="KW-0479">Metal-binding</keyword>
<dbReference type="Proteomes" id="UP000694005">
    <property type="component" value="Chromosome A09"/>
</dbReference>
<evidence type="ECO:0000256" key="1">
    <source>
        <dbReference type="ARBA" id="ARBA00001966"/>
    </source>
</evidence>
<comment type="pathway">
    <text evidence="2 7">Protein modification; peptidyl-diphthamide biosynthesis.</text>
</comment>
<dbReference type="GO" id="GO:0051536">
    <property type="term" value="F:iron-sulfur cluster binding"/>
    <property type="evidence" value="ECO:0007669"/>
    <property type="project" value="UniProtKB-KW"/>
</dbReference>
<name>A0A397Y974_BRACM</name>
<evidence type="ECO:0000256" key="4">
    <source>
        <dbReference type="ARBA" id="ARBA00022723"/>
    </source>
</evidence>
<evidence type="ECO:0000313" key="13">
    <source>
        <dbReference type="Proteomes" id="UP000694005"/>
    </source>
</evidence>
<evidence type="ECO:0000313" key="9">
    <source>
        <dbReference type="EMBL" id="CAG7865984.1"/>
    </source>
</evidence>
<evidence type="ECO:0000256" key="5">
    <source>
        <dbReference type="ARBA" id="ARBA00023004"/>
    </source>
</evidence>
<dbReference type="Gene3D" id="3.40.50.11860">
    <property type="entry name" value="Diphthamide synthesis DPH1/DPH2 domain 3"/>
    <property type="match status" value="1"/>
</dbReference>
<dbReference type="EMBL" id="CM010636">
    <property type="protein sequence ID" value="RID47510.1"/>
    <property type="molecule type" value="Genomic_DNA"/>
</dbReference>
<dbReference type="GO" id="GO:0046872">
    <property type="term" value="F:metal ion binding"/>
    <property type="evidence" value="ECO:0007669"/>
    <property type="project" value="UniProtKB-KW"/>
</dbReference>
<dbReference type="GO" id="GO:0090560">
    <property type="term" value="F:2-(3-amino-3-carboxypropyl)histidine synthase activity"/>
    <property type="evidence" value="ECO:0007669"/>
    <property type="project" value="InterPro"/>
</dbReference>
<protein>
    <recommendedName>
        <fullName evidence="7">2-(3-amino-3-carboxypropyl)histidine synthase subunit 2</fullName>
    </recommendedName>
</protein>
<dbReference type="Gene3D" id="3.40.50.11840">
    <property type="entry name" value="Diphthamide synthesis DPH1/DPH2 domain 1"/>
    <property type="match status" value="1"/>
</dbReference>
<evidence type="ECO:0000256" key="7">
    <source>
        <dbReference type="RuleBase" id="RU364133"/>
    </source>
</evidence>
<keyword evidence="5 7" id="KW-0408">Iron</keyword>
<feature type="region of interest" description="Disordered" evidence="8">
    <location>
        <begin position="468"/>
        <end position="491"/>
    </location>
</feature>
<dbReference type="AlphaFoldDB" id="A0A397Y974"/>
<reference evidence="10 12" key="1">
    <citation type="submission" date="2018-06" db="EMBL/GenBank/DDBJ databases">
        <title>WGS assembly of Brassica rapa FPsc.</title>
        <authorList>
            <person name="Bowman J."/>
            <person name="Kohchi T."/>
            <person name="Yamato K."/>
            <person name="Jenkins J."/>
            <person name="Shu S."/>
            <person name="Ishizaki K."/>
            <person name="Yamaoka S."/>
            <person name="Nishihama R."/>
            <person name="Nakamura Y."/>
            <person name="Berger F."/>
            <person name="Adam C."/>
            <person name="Aki S."/>
            <person name="Althoff F."/>
            <person name="Araki T."/>
            <person name="Arteaga-Vazquez M."/>
            <person name="Balasubrmanian S."/>
            <person name="Bauer D."/>
            <person name="Boehm C."/>
            <person name="Briginshaw L."/>
            <person name="Caballero-Perez J."/>
            <person name="Catarino B."/>
            <person name="Chen F."/>
            <person name="Chiyoda S."/>
            <person name="Chovatia M."/>
            <person name="Davies K."/>
            <person name="Delmans M."/>
            <person name="Demura T."/>
            <person name="Dierschke T."/>
            <person name="Dolan L."/>
            <person name="Dorantes-Acosta A."/>
            <person name="Eklund D."/>
            <person name="Florent S."/>
            <person name="Flores-Sandoval E."/>
            <person name="Fujiyama A."/>
            <person name="Fukuzawa H."/>
            <person name="Galik B."/>
            <person name="Grimanelli D."/>
            <person name="Grimwood J."/>
            <person name="Grossniklaus U."/>
            <person name="Hamada T."/>
            <person name="Haseloff J."/>
            <person name="Hetherington A."/>
            <person name="Higo A."/>
            <person name="Hirakawa Y."/>
            <person name="Hundley H."/>
            <person name="Ikeda Y."/>
            <person name="Inoue K."/>
            <person name="Inoue S."/>
            <person name="Ishida S."/>
            <person name="Jia Q."/>
            <person name="Kakita M."/>
            <person name="Kanazawa T."/>
            <person name="Kawai Y."/>
            <person name="Kawashima T."/>
            <person name="Kennedy M."/>
            <person name="Kinose K."/>
            <person name="Kinoshita T."/>
            <person name="Kohara Y."/>
            <person name="Koide E."/>
            <person name="Komatsu K."/>
            <person name="Kopischke S."/>
            <person name="Kubo M."/>
            <person name="Kyozuka J."/>
            <person name="Lagercrantz U."/>
            <person name="Lin S."/>
            <person name="Lindquist E."/>
            <person name="Lipzen A."/>
            <person name="Lu C."/>
            <person name="Luna E."/>
            <person name="Martienssen R."/>
            <person name="Minamino N."/>
            <person name="Mizutani M."/>
            <person name="Mizutani M."/>
            <person name="Mochizuki N."/>
            <person name="Monte I."/>
            <person name="Mosher R."/>
            <person name="Nagasaki H."/>
            <person name="Nakagami H."/>
            <person name="Naramoto S."/>
            <person name="Nishitani K."/>
            <person name="Ohtani M."/>
            <person name="Okamoto T."/>
            <person name="Okumura M."/>
            <person name="Phillips J."/>
            <person name="Pollak B."/>
            <person name="Reinders A."/>
            <person name="Roevekamp M."/>
            <person name="Sano R."/>
            <person name="Sawa S."/>
            <person name="Schmid M."/>
            <person name="Shirakawa M."/>
            <person name="Solano R."/>
            <person name="Spunde A."/>
            <person name="Suetsugu N."/>
            <person name="Sugano S."/>
            <person name="Sugiyama A."/>
            <person name="Sun R."/>
            <person name="Suzuki Y."/>
            <person name="Takenaka M."/>
            <person name="Takezawa D."/>
            <person name="Tomogane H."/>
            <person name="Tsuzuki M."/>
            <person name="Ueda T."/>
            <person name="Umeda M."/>
            <person name="Ward J."/>
            <person name="Watanabe Y."/>
            <person name="Yazaki K."/>
            <person name="Yokoyama R."/>
            <person name="Yoshitake Y."/>
            <person name="Yotsui I."/>
            <person name="Zachgo S."/>
            <person name="Schmutz J."/>
        </authorList>
    </citation>
    <scope>NUCLEOTIDE SEQUENCE [LARGE SCALE GENOMIC DNA]</scope>
    <source>
        <strain evidence="12">cv. B-3</strain>
    </source>
</reference>
<dbReference type="InterPro" id="IPR016435">
    <property type="entry name" value="DPH1/DPH2"/>
</dbReference>
<evidence type="ECO:0000313" key="11">
    <source>
        <dbReference type="EMBL" id="VDC63014.1"/>
    </source>
</evidence>
<dbReference type="EMBL" id="LR031568">
    <property type="protein sequence ID" value="VDC63014.1"/>
    <property type="molecule type" value="Genomic_DNA"/>
</dbReference>
<dbReference type="Proteomes" id="UP000264353">
    <property type="component" value="Chromosome A9"/>
</dbReference>
<reference evidence="9 13" key="2">
    <citation type="submission" date="2021-07" db="EMBL/GenBank/DDBJ databases">
        <authorList>
            <consortium name="Genoscope - CEA"/>
            <person name="William W."/>
        </authorList>
    </citation>
    <scope>NUCLEOTIDE SEQUENCE [LARGE SCALE GENOMIC DNA]</scope>
</reference>
<evidence type="ECO:0000256" key="3">
    <source>
        <dbReference type="ARBA" id="ARBA00006179"/>
    </source>
</evidence>